<evidence type="ECO:0000313" key="4">
    <source>
        <dbReference type="EMBL" id="PFH62991.1"/>
    </source>
</evidence>
<evidence type="ECO:0000256" key="2">
    <source>
        <dbReference type="SAM" id="SignalP"/>
    </source>
</evidence>
<dbReference type="GO" id="GO:1990259">
    <property type="term" value="F:histone H2AQ104 methyltransferase activity"/>
    <property type="evidence" value="ECO:0007669"/>
    <property type="project" value="TreeGrafter"/>
</dbReference>
<feature type="signal peptide" evidence="2">
    <location>
        <begin position="1"/>
        <end position="26"/>
    </location>
</feature>
<keyword evidence="5" id="KW-1185">Reference proteome</keyword>
<keyword evidence="2" id="KW-0732">Signal</keyword>
<evidence type="ECO:0000256" key="1">
    <source>
        <dbReference type="SAM" id="MobiDB-lite"/>
    </source>
</evidence>
<name>A0A2A9PPL7_OPHUN</name>
<sequence>MARAVSKRLTSAILFFLQCMLAPIRLRPGLTASAMASTYQSASKGPHYFSTTSLGRWSVLNKQLPASENIKTLHVYDFDNTLFKTPTPNPFLWNVTTISKLSSQYSFLNGGWWHDSRFLAATGEGVEKEQPRAWEGWWNETIVELVRMSMQQSDALCILLTGRAENTFADLIKTMIASKGLEFDIVGLKPSASPANETFRSTMHFKKLFLTSLVETYRDATKIQIFEDRPKHAAMFRDFFTEFNRRQTHSPTRGPLAADVVQVLDTCVRLDPVTEVAQVQHMLNQHNETLPRLGQTSSGARLRIKKTVLSTSYVIGTDDAKKIVGLAQIPAEVSNQDLKHYGSNIVISVRDCPPNVLEKVGGLGAKMLWEVTGIGSLNDNLWAARLRPVPATAVYHTDETVPLVVLAVRNGARPSEASRITNWKPMPSDETFVFETTVGEKVILRVEAENPDEDEAYNNSASRPPKRKHMADDEWSPQHHRSSNHNYAGRNESRAFHSNARGRGAGSHRGGGGGSNRGNRGGGRGARGSRGGRGGYHGYRSLDDVDSRADHGGLGSKVDYDDAYRPPPSMPANRGRGLPPPPGRGGIQLPPRPVASDPDLRRQYC</sequence>
<dbReference type="Pfam" id="PF10307">
    <property type="entry name" value="HAD_SAK_1"/>
    <property type="match status" value="1"/>
</dbReference>
<dbReference type="AlphaFoldDB" id="A0A2A9PPL7"/>
<feature type="domain" description="Swiss Army Knife RNA repair protein HAD" evidence="3">
    <location>
        <begin position="85"/>
        <end position="288"/>
    </location>
</feature>
<feature type="region of interest" description="Disordered" evidence="1">
    <location>
        <begin position="447"/>
        <end position="605"/>
    </location>
</feature>
<reference evidence="4 5" key="2">
    <citation type="journal article" date="2017" name="Sci. Rep.">
        <title>Ant-infecting Ophiocordyceps genomes reveal a high diversity of potential behavioral manipulation genes and a possible major role for enterotoxins.</title>
        <authorList>
            <person name="de Bekker C."/>
            <person name="Ohm R.A."/>
            <person name="Evans H.C."/>
            <person name="Brachmann A."/>
            <person name="Hughes D.P."/>
        </authorList>
    </citation>
    <scope>NUCLEOTIDE SEQUENCE [LARGE SCALE GENOMIC DNA]</scope>
    <source>
        <strain evidence="4 5">SC16a</strain>
    </source>
</reference>
<protein>
    <recommendedName>
        <fullName evidence="3">Swiss Army Knife RNA repair protein HAD domain-containing protein</fullName>
    </recommendedName>
</protein>
<dbReference type="GO" id="GO:0032040">
    <property type="term" value="C:small-subunit processome"/>
    <property type="evidence" value="ECO:0007669"/>
    <property type="project" value="TreeGrafter"/>
</dbReference>
<dbReference type="OrthoDB" id="5596992at2759"/>
<dbReference type="GO" id="GO:0008649">
    <property type="term" value="F:rRNA methyltransferase activity"/>
    <property type="evidence" value="ECO:0007669"/>
    <property type="project" value="TreeGrafter"/>
</dbReference>
<dbReference type="PANTHER" id="PTHR10335:SF23">
    <property type="entry name" value="OB FOLD-CONTAINING PROTEIN, NUCLEIC ACID BINDING"/>
    <property type="match status" value="1"/>
</dbReference>
<feature type="compositionally biased region" description="Gly residues" evidence="1">
    <location>
        <begin position="503"/>
        <end position="537"/>
    </location>
</feature>
<dbReference type="InterPro" id="IPR018812">
    <property type="entry name" value="SAK_HAD"/>
</dbReference>
<accession>A0A2A9PPL7</accession>
<feature type="compositionally biased region" description="Basic and acidic residues" evidence="1">
    <location>
        <begin position="540"/>
        <end position="551"/>
    </location>
</feature>
<dbReference type="GO" id="GO:0003723">
    <property type="term" value="F:RNA binding"/>
    <property type="evidence" value="ECO:0007669"/>
    <property type="project" value="TreeGrafter"/>
</dbReference>
<dbReference type="Proteomes" id="UP000037136">
    <property type="component" value="Unassembled WGS sequence"/>
</dbReference>
<dbReference type="PANTHER" id="PTHR10335">
    <property type="entry name" value="RRNA 2-O-METHYLTRANSFERASE FIBRILLARIN"/>
    <property type="match status" value="1"/>
</dbReference>
<gene>
    <name evidence="4" type="ORF">XA68_10403</name>
</gene>
<dbReference type="GO" id="GO:0031428">
    <property type="term" value="C:box C/D methylation guide snoRNP complex"/>
    <property type="evidence" value="ECO:0007669"/>
    <property type="project" value="TreeGrafter"/>
</dbReference>
<reference evidence="4 5" key="1">
    <citation type="journal article" date="2015" name="BMC Genomics">
        <title>Gene expression during zombie ant biting behavior reflects the complexity underlying fungal parasitic behavioral manipulation.</title>
        <authorList>
            <person name="de Bekker C."/>
            <person name="Ohm R.A."/>
            <person name="Loreto R.G."/>
            <person name="Sebastian A."/>
            <person name="Albert I."/>
            <person name="Merrow M."/>
            <person name="Brachmann A."/>
            <person name="Hughes D.P."/>
        </authorList>
    </citation>
    <scope>NUCLEOTIDE SEQUENCE [LARGE SCALE GENOMIC DNA]</scope>
    <source>
        <strain evidence="4 5">SC16a</strain>
    </source>
</reference>
<feature type="chain" id="PRO_5013083566" description="Swiss Army Knife RNA repair protein HAD domain-containing protein" evidence="2">
    <location>
        <begin position="27"/>
        <end position="605"/>
    </location>
</feature>
<dbReference type="GO" id="GO:0000494">
    <property type="term" value="P:box C/D sno(s)RNA 3'-end processing"/>
    <property type="evidence" value="ECO:0007669"/>
    <property type="project" value="TreeGrafter"/>
</dbReference>
<comment type="caution">
    <text evidence="4">The sequence shown here is derived from an EMBL/GenBank/DDBJ whole genome shotgun (WGS) entry which is preliminary data.</text>
</comment>
<evidence type="ECO:0000313" key="5">
    <source>
        <dbReference type="Proteomes" id="UP000037136"/>
    </source>
</evidence>
<proteinExistence type="predicted"/>
<organism evidence="4 5">
    <name type="scientific">Ophiocordyceps unilateralis</name>
    <name type="common">Zombie-ant fungus</name>
    <name type="synonym">Torrubia unilateralis</name>
    <dbReference type="NCBI Taxonomy" id="268505"/>
    <lineage>
        <taxon>Eukaryota</taxon>
        <taxon>Fungi</taxon>
        <taxon>Dikarya</taxon>
        <taxon>Ascomycota</taxon>
        <taxon>Pezizomycotina</taxon>
        <taxon>Sordariomycetes</taxon>
        <taxon>Hypocreomycetidae</taxon>
        <taxon>Hypocreales</taxon>
        <taxon>Ophiocordycipitaceae</taxon>
        <taxon>Ophiocordyceps</taxon>
    </lineage>
</organism>
<dbReference type="EMBL" id="LAZP02000011">
    <property type="protein sequence ID" value="PFH62991.1"/>
    <property type="molecule type" value="Genomic_DNA"/>
</dbReference>
<evidence type="ECO:0000259" key="3">
    <source>
        <dbReference type="Pfam" id="PF10307"/>
    </source>
</evidence>